<dbReference type="Proteomes" id="UP001348817">
    <property type="component" value="Chromosome"/>
</dbReference>
<keyword evidence="2" id="KW-1185">Reference proteome</keyword>
<accession>A0AAU9DE66</accession>
<dbReference type="EMBL" id="AP025314">
    <property type="protein sequence ID" value="BDD10770.1"/>
    <property type="molecule type" value="Genomic_DNA"/>
</dbReference>
<evidence type="ECO:0000313" key="2">
    <source>
        <dbReference type="Proteomes" id="UP001348817"/>
    </source>
</evidence>
<dbReference type="AlphaFoldDB" id="A0AAU9DE66"/>
<proteinExistence type="predicted"/>
<sequence length="59" mass="6909">MEKIDKTKKFGGTLINVSRLRYEKGGRVAPFFYFIWSQQELKLSASVSLTFSFKKIFLQ</sequence>
<evidence type="ECO:0000313" key="1">
    <source>
        <dbReference type="EMBL" id="BDD10770.1"/>
    </source>
</evidence>
<gene>
    <name evidence="1" type="ORF">FUAX_32020</name>
</gene>
<organism evidence="1 2">
    <name type="scientific">Fulvitalea axinellae</name>
    <dbReference type="NCBI Taxonomy" id="1182444"/>
    <lineage>
        <taxon>Bacteria</taxon>
        <taxon>Pseudomonadati</taxon>
        <taxon>Bacteroidota</taxon>
        <taxon>Cytophagia</taxon>
        <taxon>Cytophagales</taxon>
        <taxon>Persicobacteraceae</taxon>
        <taxon>Fulvitalea</taxon>
    </lineage>
</organism>
<reference evidence="1 2" key="1">
    <citation type="submission" date="2021-12" db="EMBL/GenBank/DDBJ databases">
        <title>Genome sequencing of bacteria with rrn-lacking chromosome and rrn-plasmid.</title>
        <authorList>
            <person name="Anda M."/>
            <person name="Iwasaki W."/>
        </authorList>
    </citation>
    <scope>NUCLEOTIDE SEQUENCE [LARGE SCALE GENOMIC DNA]</scope>
    <source>
        <strain evidence="1 2">DSM 100852</strain>
    </source>
</reference>
<protein>
    <submittedName>
        <fullName evidence="1">Uncharacterized protein</fullName>
    </submittedName>
</protein>
<dbReference type="KEGG" id="fax:FUAX_32020"/>
<name>A0AAU9DE66_9BACT</name>